<dbReference type="PANTHER" id="PTHR43761:SF1">
    <property type="entry name" value="D-ISOMER SPECIFIC 2-HYDROXYACID DEHYDROGENASE CATALYTIC DOMAIN-CONTAINING PROTEIN-RELATED"/>
    <property type="match status" value="1"/>
</dbReference>
<dbReference type="OrthoDB" id="9805416at2"/>
<dbReference type="PANTHER" id="PTHR43761">
    <property type="entry name" value="D-ISOMER SPECIFIC 2-HYDROXYACID DEHYDROGENASE FAMILY PROTEIN (AFU_ORTHOLOGUE AFUA_1G13630)"/>
    <property type="match status" value="1"/>
</dbReference>
<evidence type="ECO:0000256" key="2">
    <source>
        <dbReference type="ARBA" id="ARBA00023002"/>
    </source>
</evidence>
<evidence type="ECO:0000256" key="1">
    <source>
        <dbReference type="ARBA" id="ARBA00005854"/>
    </source>
</evidence>
<proteinExistence type="inferred from homology"/>
<evidence type="ECO:0000313" key="7">
    <source>
        <dbReference type="EMBL" id="PSW08291.1"/>
    </source>
</evidence>
<dbReference type="GO" id="GO:0051287">
    <property type="term" value="F:NAD binding"/>
    <property type="evidence" value="ECO:0007669"/>
    <property type="project" value="InterPro"/>
</dbReference>
<dbReference type="InterPro" id="IPR006139">
    <property type="entry name" value="D-isomer_2_OHA_DH_cat_dom"/>
</dbReference>
<dbReference type="PROSITE" id="PS00671">
    <property type="entry name" value="D_2_HYDROXYACID_DH_3"/>
    <property type="match status" value="1"/>
</dbReference>
<evidence type="ECO:0000259" key="6">
    <source>
        <dbReference type="Pfam" id="PF02826"/>
    </source>
</evidence>
<dbReference type="InterPro" id="IPR036291">
    <property type="entry name" value="NAD(P)-bd_dom_sf"/>
</dbReference>
<dbReference type="RefSeq" id="WP_107300702.1">
    <property type="nucleotide sequence ID" value="NZ_PYMB01000022.1"/>
</dbReference>
<reference evidence="7 8" key="1">
    <citation type="submission" date="2018-03" db="EMBL/GenBank/DDBJ databases">
        <title>Whole genome sequencing of Histamine producing bacteria.</title>
        <authorList>
            <person name="Butler K."/>
        </authorList>
    </citation>
    <scope>NUCLEOTIDE SEQUENCE [LARGE SCALE GENOMIC DNA]</scope>
    <source>
        <strain evidence="7 8">DSM 19138</strain>
    </source>
</reference>
<dbReference type="AlphaFoldDB" id="A0A2T3N6G7"/>
<feature type="domain" description="D-isomer specific 2-hydroxyacid dehydrogenase catalytic" evidence="5">
    <location>
        <begin position="16"/>
        <end position="318"/>
    </location>
</feature>
<dbReference type="SUPFAM" id="SSF51735">
    <property type="entry name" value="NAD(P)-binding Rossmann-fold domains"/>
    <property type="match status" value="1"/>
</dbReference>
<dbReference type="InterPro" id="IPR050418">
    <property type="entry name" value="D-iso_2-hydroxyacid_DH_PdxB"/>
</dbReference>
<dbReference type="FunFam" id="3.40.50.720:FF:000203">
    <property type="entry name" value="D-3-phosphoglycerate dehydrogenase (SerA)"/>
    <property type="match status" value="1"/>
</dbReference>
<sequence>MKKVVVIEPGYLHYQEEERVLKAHNAHFTALPIGTDKAVVMKEIADADAVMVREALVDAEMIEVMAKCKVIVRYGVGVDNIDLKAAKAKGIYVANVPDYGSEDVAEHAVALMLAATRRIPTRDADVRQGKWGMGQSEPMFRLGGKVLGVVGFGRIARSFAEKASGLGFKSVLVSDPALTPEQAKEAGVVSVSLETLCQEADFISLHAPLNQHTRHMINADVLATMKPSAILVNTGRGGLVDETALYHALKENQIFAAGIDVFEQEPVAHDHPLLSLPNAICTDHTAWFTEESVIELQHKGAKEVLRVFDGQAPQNWVNR</sequence>
<name>A0A2T3N6G7_9GAMM</name>
<protein>
    <submittedName>
        <fullName evidence="7">C-terminal binding protein</fullName>
    </submittedName>
</protein>
<feature type="domain" description="D-isomer specific 2-hydroxyacid dehydrogenase NAD-binding" evidence="6">
    <location>
        <begin position="109"/>
        <end position="286"/>
    </location>
</feature>
<keyword evidence="2 4" id="KW-0560">Oxidoreductase</keyword>
<evidence type="ECO:0000256" key="4">
    <source>
        <dbReference type="RuleBase" id="RU003719"/>
    </source>
</evidence>
<dbReference type="EMBL" id="PYMB01000022">
    <property type="protein sequence ID" value="PSW08291.1"/>
    <property type="molecule type" value="Genomic_DNA"/>
</dbReference>
<organism evidence="7 8">
    <name type="scientific">Photobacterium rosenbergii</name>
    <dbReference type="NCBI Taxonomy" id="294936"/>
    <lineage>
        <taxon>Bacteria</taxon>
        <taxon>Pseudomonadati</taxon>
        <taxon>Pseudomonadota</taxon>
        <taxon>Gammaproteobacteria</taxon>
        <taxon>Vibrionales</taxon>
        <taxon>Vibrionaceae</taxon>
        <taxon>Photobacterium</taxon>
    </lineage>
</organism>
<evidence type="ECO:0000259" key="5">
    <source>
        <dbReference type="Pfam" id="PF00389"/>
    </source>
</evidence>
<evidence type="ECO:0000256" key="3">
    <source>
        <dbReference type="ARBA" id="ARBA00023027"/>
    </source>
</evidence>
<dbReference type="Proteomes" id="UP000241346">
    <property type="component" value="Unassembled WGS sequence"/>
</dbReference>
<dbReference type="InterPro" id="IPR006140">
    <property type="entry name" value="D-isomer_DH_NAD-bd"/>
</dbReference>
<dbReference type="CDD" id="cd05299">
    <property type="entry name" value="CtBP_dh"/>
    <property type="match status" value="1"/>
</dbReference>
<dbReference type="Pfam" id="PF00389">
    <property type="entry name" value="2-Hacid_dh"/>
    <property type="match status" value="1"/>
</dbReference>
<dbReference type="GO" id="GO:0003714">
    <property type="term" value="F:transcription corepressor activity"/>
    <property type="evidence" value="ECO:0007669"/>
    <property type="project" value="InterPro"/>
</dbReference>
<dbReference type="InterPro" id="IPR029753">
    <property type="entry name" value="D-isomer_DH_CS"/>
</dbReference>
<dbReference type="InterPro" id="IPR043322">
    <property type="entry name" value="CtBP"/>
</dbReference>
<comment type="similarity">
    <text evidence="1 4">Belongs to the D-isomer specific 2-hydroxyacid dehydrogenase family.</text>
</comment>
<dbReference type="Pfam" id="PF02826">
    <property type="entry name" value="2-Hacid_dh_C"/>
    <property type="match status" value="1"/>
</dbReference>
<dbReference type="Gene3D" id="3.40.50.720">
    <property type="entry name" value="NAD(P)-binding Rossmann-like Domain"/>
    <property type="match status" value="2"/>
</dbReference>
<comment type="caution">
    <text evidence="7">The sequence shown here is derived from an EMBL/GenBank/DDBJ whole genome shotgun (WGS) entry which is preliminary data.</text>
</comment>
<dbReference type="GO" id="GO:0016616">
    <property type="term" value="F:oxidoreductase activity, acting on the CH-OH group of donors, NAD or NADP as acceptor"/>
    <property type="evidence" value="ECO:0007669"/>
    <property type="project" value="InterPro"/>
</dbReference>
<evidence type="ECO:0000313" key="8">
    <source>
        <dbReference type="Proteomes" id="UP000241346"/>
    </source>
</evidence>
<dbReference type="SUPFAM" id="SSF52283">
    <property type="entry name" value="Formate/glycerate dehydrogenase catalytic domain-like"/>
    <property type="match status" value="1"/>
</dbReference>
<accession>A0A2T3N6G7</accession>
<dbReference type="PROSITE" id="PS00670">
    <property type="entry name" value="D_2_HYDROXYACID_DH_2"/>
    <property type="match status" value="1"/>
</dbReference>
<keyword evidence="3" id="KW-0520">NAD</keyword>
<gene>
    <name evidence="7" type="ORF">C9J01_24280</name>
</gene>